<evidence type="ECO:0000313" key="2">
    <source>
        <dbReference type="Proteomes" id="UP000307749"/>
    </source>
</evidence>
<name>A0A4V3UTK9_9GAMM</name>
<comment type="caution">
    <text evidence="1">The sequence shown here is derived from an EMBL/GenBank/DDBJ whole genome shotgun (WGS) entry which is preliminary data.</text>
</comment>
<proteinExistence type="predicted"/>
<dbReference type="AlphaFoldDB" id="A0A4V3UTK9"/>
<dbReference type="Proteomes" id="UP000307749">
    <property type="component" value="Unassembled WGS sequence"/>
</dbReference>
<dbReference type="RefSeq" id="WP_081127377.1">
    <property type="nucleotide sequence ID" value="NZ_LDOS01000002.1"/>
</dbReference>
<dbReference type="STRING" id="993689.GCA_002077135_02073"/>
<gene>
    <name evidence="1" type="ORF">B1806_05845</name>
</gene>
<organism evidence="1 2">
    <name type="scientific">Metallibacterium scheffleri</name>
    <dbReference type="NCBI Taxonomy" id="993689"/>
    <lineage>
        <taxon>Bacteria</taxon>
        <taxon>Pseudomonadati</taxon>
        <taxon>Pseudomonadota</taxon>
        <taxon>Gammaproteobacteria</taxon>
        <taxon>Lysobacterales</taxon>
        <taxon>Rhodanobacteraceae</taxon>
        <taxon>Metallibacterium</taxon>
    </lineage>
</organism>
<reference evidence="1 2" key="1">
    <citation type="submission" date="2017-02" db="EMBL/GenBank/DDBJ databases">
        <title>Whole genome sequencing of Metallibacterium scheffleri DSM 24874 (T).</title>
        <authorList>
            <person name="Kumar S."/>
            <person name="Patil P."/>
            <person name="Patil P.B."/>
        </authorList>
    </citation>
    <scope>NUCLEOTIDE SEQUENCE [LARGE SCALE GENOMIC DNA]</scope>
    <source>
        <strain evidence="1 2">DSM 24874</strain>
    </source>
</reference>
<sequence length="147" mass="15548">MNTEAINPEITAASTIVAVPRRSRPRRKSRARIHLRLSAAERAELESAARAAGYSRVTSYVLALTRGETAARTQADAVLAQAKAVIETSVRIAVEAAVAAQAEKAAADTAALAEQIARLREAVKDNFIRLAEQVMRGATSPVSGGAR</sequence>
<evidence type="ECO:0000313" key="1">
    <source>
        <dbReference type="EMBL" id="THD11051.1"/>
    </source>
</evidence>
<dbReference type="EMBL" id="MWQO01000017">
    <property type="protein sequence ID" value="THD11051.1"/>
    <property type="molecule type" value="Genomic_DNA"/>
</dbReference>
<protein>
    <submittedName>
        <fullName evidence="1">Uncharacterized protein</fullName>
    </submittedName>
</protein>
<accession>A0A4V3UTK9</accession>
<keyword evidence="2" id="KW-1185">Reference proteome</keyword>